<sequence length="109" mass="12068">MAKFVKGEVVVIPFPFSDLSGSKRRPALVVADLPGDDLLLCQITSQSSKDIYAIPLLVIDFMNGSLPVNSFIRPTRLFTADRNIVVRRAGLVKTEIINDVTQTIIKIIR</sequence>
<evidence type="ECO:0000313" key="2">
    <source>
        <dbReference type="Proteomes" id="UP000600214"/>
    </source>
</evidence>
<proteinExistence type="predicted"/>
<gene>
    <name evidence="1" type="ORF">GCM10007423_34860</name>
</gene>
<dbReference type="InterPro" id="IPR011067">
    <property type="entry name" value="Plasmid_toxin/cell-grow_inhib"/>
</dbReference>
<name>A0ABQ1YXV3_9BACT</name>
<dbReference type="Gene3D" id="2.30.30.110">
    <property type="match status" value="1"/>
</dbReference>
<dbReference type="RefSeq" id="WP_188934371.1">
    <property type="nucleotide sequence ID" value="NZ_BMIA01000002.1"/>
</dbReference>
<organism evidence="1 2">
    <name type="scientific">Dyadobacter endophyticus</name>
    <dbReference type="NCBI Taxonomy" id="1749036"/>
    <lineage>
        <taxon>Bacteria</taxon>
        <taxon>Pseudomonadati</taxon>
        <taxon>Bacteroidota</taxon>
        <taxon>Cytophagia</taxon>
        <taxon>Cytophagales</taxon>
        <taxon>Spirosomataceae</taxon>
        <taxon>Dyadobacter</taxon>
    </lineage>
</organism>
<evidence type="ECO:0000313" key="1">
    <source>
        <dbReference type="EMBL" id="GGH40074.1"/>
    </source>
</evidence>
<comment type="caution">
    <text evidence="1">The sequence shown here is derived from an EMBL/GenBank/DDBJ whole genome shotgun (WGS) entry which is preliminary data.</text>
</comment>
<dbReference type="EMBL" id="BMIA01000002">
    <property type="protein sequence ID" value="GGH40074.1"/>
    <property type="molecule type" value="Genomic_DNA"/>
</dbReference>
<dbReference type="SUPFAM" id="SSF50118">
    <property type="entry name" value="Cell growth inhibitor/plasmid maintenance toxic component"/>
    <property type="match status" value="1"/>
</dbReference>
<reference evidence="2" key="1">
    <citation type="journal article" date="2019" name="Int. J. Syst. Evol. Microbiol.">
        <title>The Global Catalogue of Microorganisms (GCM) 10K type strain sequencing project: providing services to taxonomists for standard genome sequencing and annotation.</title>
        <authorList>
            <consortium name="The Broad Institute Genomics Platform"/>
            <consortium name="The Broad Institute Genome Sequencing Center for Infectious Disease"/>
            <person name="Wu L."/>
            <person name="Ma J."/>
        </authorList>
    </citation>
    <scope>NUCLEOTIDE SEQUENCE [LARGE SCALE GENOMIC DNA]</scope>
    <source>
        <strain evidence="2">CGMCC 1.15288</strain>
    </source>
</reference>
<dbReference type="InterPro" id="IPR003477">
    <property type="entry name" value="PemK-like"/>
</dbReference>
<protein>
    <submittedName>
        <fullName evidence="1">mRNA interferase PemK</fullName>
    </submittedName>
</protein>
<keyword evidence="2" id="KW-1185">Reference proteome</keyword>
<dbReference type="Pfam" id="PF02452">
    <property type="entry name" value="PemK_toxin"/>
    <property type="match status" value="1"/>
</dbReference>
<dbReference type="Proteomes" id="UP000600214">
    <property type="component" value="Unassembled WGS sequence"/>
</dbReference>
<accession>A0ABQ1YXV3</accession>